<comment type="caution">
    <text evidence="1">The sequence shown here is derived from an EMBL/GenBank/DDBJ whole genome shotgun (WGS) entry which is preliminary data.</text>
</comment>
<accession>A0A099KF79</accession>
<dbReference type="SUPFAM" id="SSF53756">
    <property type="entry name" value="UDP-Glycosyltransferase/glycogen phosphorylase"/>
    <property type="match status" value="1"/>
</dbReference>
<dbReference type="EMBL" id="JQEC01000057">
    <property type="protein sequence ID" value="KGJ89011.1"/>
    <property type="molecule type" value="Genomic_DNA"/>
</dbReference>
<reference evidence="1 2" key="1">
    <citation type="submission" date="2014-08" db="EMBL/GenBank/DDBJ databases">
        <title>Genomic and Phenotypic Diversity of Colwellia psychrerythraea strains from Disparate Marine Basins.</title>
        <authorList>
            <person name="Techtmann S.M."/>
            <person name="Stelling S.C."/>
            <person name="Utturkar S.M."/>
            <person name="Alshibli N."/>
            <person name="Harris A."/>
            <person name="Brown S.D."/>
            <person name="Hazen T.C."/>
        </authorList>
    </citation>
    <scope>NUCLEOTIDE SEQUENCE [LARGE SCALE GENOMIC DNA]</scope>
    <source>
        <strain evidence="1 2">GAB14E</strain>
    </source>
</reference>
<organism evidence="1 2">
    <name type="scientific">Colwellia psychrerythraea</name>
    <name type="common">Vibrio psychroerythus</name>
    <dbReference type="NCBI Taxonomy" id="28229"/>
    <lineage>
        <taxon>Bacteria</taxon>
        <taxon>Pseudomonadati</taxon>
        <taxon>Pseudomonadota</taxon>
        <taxon>Gammaproteobacteria</taxon>
        <taxon>Alteromonadales</taxon>
        <taxon>Colwelliaceae</taxon>
        <taxon>Colwellia</taxon>
    </lineage>
</organism>
<evidence type="ECO:0000313" key="1">
    <source>
        <dbReference type="EMBL" id="KGJ89011.1"/>
    </source>
</evidence>
<proteinExistence type="predicted"/>
<protein>
    <submittedName>
        <fullName evidence="1">Uncharacterized protein</fullName>
    </submittedName>
</protein>
<name>A0A099KF79_COLPS</name>
<dbReference type="AlphaFoldDB" id="A0A099KF79"/>
<dbReference type="PATRIC" id="fig|28229.3.peg.3978"/>
<dbReference type="Proteomes" id="UP000029868">
    <property type="component" value="Unassembled WGS sequence"/>
</dbReference>
<evidence type="ECO:0000313" key="2">
    <source>
        <dbReference type="Proteomes" id="UP000029868"/>
    </source>
</evidence>
<gene>
    <name evidence="1" type="ORF">GAB14E_4007</name>
</gene>
<sequence length="338" mass="37678">MRSLIIAKALKIRWPNISIHFILNKQVSYFNDCPYIVHGCQNSPTKDTATVNRIIEQVSPNLVIFDASGRAAQFKKAKATGAKVAFISQHNKKRSRGLKLNRLASTDIHWVAQPDYCIKPISLWQRVKLALFNKKAPKNLGPVFELSSDEYQAKLLVRYDLVRENYLVFNAGSGGHLVSGKLAADIYYQAAQEFYLQTGIQCIVIFGDNYPKELPENNDIICIKSITNKDFISLIIAAQACVISAGDTLLQCITLHKPCVAAPVSPDQPMRLKLCQAKRLVLAAAPLSESLVLQAKRLITQNERQALLNNMAKQAPLNALELIVEDIASLFTFDQKTQ</sequence>